<reference evidence="2 3" key="1">
    <citation type="submission" date="2016-12" db="EMBL/GenBank/DDBJ databases">
        <title>Trade-off between light-utilization and light-protection in marine flavobacteria.</title>
        <authorList>
            <person name="Kumagai Y."/>
            <person name="Yoshizawa S."/>
            <person name="Kogure K."/>
            <person name="Iwasaki W."/>
        </authorList>
    </citation>
    <scope>NUCLEOTIDE SEQUENCE [LARGE SCALE GENOMIC DNA]</scope>
    <source>
        <strain evidence="2 3">KCTC 22729</strain>
    </source>
</reference>
<keyword evidence="1" id="KW-0472">Membrane</keyword>
<organism evidence="2 3">
    <name type="scientific">Polaribacter gangjinensis</name>
    <dbReference type="NCBI Taxonomy" id="574710"/>
    <lineage>
        <taxon>Bacteria</taxon>
        <taxon>Pseudomonadati</taxon>
        <taxon>Bacteroidota</taxon>
        <taxon>Flavobacteriia</taxon>
        <taxon>Flavobacteriales</taxon>
        <taxon>Flavobacteriaceae</taxon>
    </lineage>
</organism>
<accession>A0A2S7WDR5</accession>
<name>A0A2S7WDR5_9FLAO</name>
<evidence type="ECO:0000256" key="1">
    <source>
        <dbReference type="SAM" id="Phobius"/>
    </source>
</evidence>
<feature type="transmembrane region" description="Helical" evidence="1">
    <location>
        <begin position="127"/>
        <end position="146"/>
    </location>
</feature>
<evidence type="ECO:0000313" key="2">
    <source>
        <dbReference type="EMBL" id="PQJ75770.1"/>
    </source>
</evidence>
<sequence length="153" mass="18516">MKDNITFFNVYTFFEFNLFALIYYQLIKEKIRLVILKVLMITFNTVYFLSFYFDFYILYTIPLEGVFNSIIVILFFVDLLNSDEILNYKKLLSFWISVSFLIFYLTSVPFWSLYYSSIFETRAMFPIIYYLATIFQLIFIYGLLACKKTESLY</sequence>
<proteinExistence type="predicted"/>
<protein>
    <submittedName>
        <fullName evidence="2">Uncharacterized protein</fullName>
    </submittedName>
</protein>
<dbReference type="AlphaFoldDB" id="A0A2S7WDR5"/>
<dbReference type="Proteomes" id="UP000237608">
    <property type="component" value="Unassembled WGS sequence"/>
</dbReference>
<dbReference type="EMBL" id="MSCL01000001">
    <property type="protein sequence ID" value="PQJ75770.1"/>
    <property type="molecule type" value="Genomic_DNA"/>
</dbReference>
<keyword evidence="1" id="KW-0812">Transmembrane</keyword>
<comment type="caution">
    <text evidence="2">The sequence shown here is derived from an EMBL/GenBank/DDBJ whole genome shotgun (WGS) entry which is preliminary data.</text>
</comment>
<feature type="transmembrane region" description="Helical" evidence="1">
    <location>
        <begin position="59"/>
        <end position="80"/>
    </location>
</feature>
<gene>
    <name evidence="2" type="ORF">BTO13_11290</name>
</gene>
<evidence type="ECO:0000313" key="3">
    <source>
        <dbReference type="Proteomes" id="UP000237608"/>
    </source>
</evidence>
<feature type="transmembrane region" description="Helical" evidence="1">
    <location>
        <begin position="6"/>
        <end position="26"/>
    </location>
</feature>
<keyword evidence="1" id="KW-1133">Transmembrane helix</keyword>
<feature type="transmembrane region" description="Helical" evidence="1">
    <location>
        <begin position="92"/>
        <end position="115"/>
    </location>
</feature>
<keyword evidence="3" id="KW-1185">Reference proteome</keyword>
<feature type="transmembrane region" description="Helical" evidence="1">
    <location>
        <begin position="33"/>
        <end position="53"/>
    </location>
</feature>